<accession>A0A4Y2VHP7</accession>
<comment type="caution">
    <text evidence="1">The sequence shown here is derived from an EMBL/GenBank/DDBJ whole genome shotgun (WGS) entry which is preliminary data.</text>
</comment>
<reference evidence="1 2" key="1">
    <citation type="journal article" date="2019" name="Sci. Rep.">
        <title>Orb-weaving spider Araneus ventricosus genome elucidates the spidroin gene catalogue.</title>
        <authorList>
            <person name="Kono N."/>
            <person name="Nakamura H."/>
            <person name="Ohtoshi R."/>
            <person name="Moran D.A.P."/>
            <person name="Shinohara A."/>
            <person name="Yoshida Y."/>
            <person name="Fujiwara M."/>
            <person name="Mori M."/>
            <person name="Tomita M."/>
            <person name="Arakawa K."/>
        </authorList>
    </citation>
    <scope>NUCLEOTIDE SEQUENCE [LARGE SCALE GENOMIC DNA]</scope>
</reference>
<name>A0A4Y2VHP7_ARAVE</name>
<protein>
    <submittedName>
        <fullName evidence="1">Uncharacterized protein</fullName>
    </submittedName>
</protein>
<gene>
    <name evidence="1" type="ORF">AVEN_20600_1</name>
</gene>
<evidence type="ECO:0000313" key="1">
    <source>
        <dbReference type="EMBL" id="GBO23150.1"/>
    </source>
</evidence>
<sequence>MTTLARVVTWFHVHCFHMKKCMCSCRDWMSKYCPEEYQTKSARPLVTINNTDQQNVSLGDWRVKWLAIKFQSYLRILSDNTPEKAEQRVSRFYPKRSLVAVKG</sequence>
<proteinExistence type="predicted"/>
<evidence type="ECO:0000313" key="2">
    <source>
        <dbReference type="Proteomes" id="UP000499080"/>
    </source>
</evidence>
<keyword evidence="2" id="KW-1185">Reference proteome</keyword>
<dbReference type="Proteomes" id="UP000499080">
    <property type="component" value="Unassembled WGS sequence"/>
</dbReference>
<dbReference type="EMBL" id="BGPR01046189">
    <property type="protein sequence ID" value="GBO23150.1"/>
    <property type="molecule type" value="Genomic_DNA"/>
</dbReference>
<organism evidence="1 2">
    <name type="scientific">Araneus ventricosus</name>
    <name type="common">Orbweaver spider</name>
    <name type="synonym">Epeira ventricosa</name>
    <dbReference type="NCBI Taxonomy" id="182803"/>
    <lineage>
        <taxon>Eukaryota</taxon>
        <taxon>Metazoa</taxon>
        <taxon>Ecdysozoa</taxon>
        <taxon>Arthropoda</taxon>
        <taxon>Chelicerata</taxon>
        <taxon>Arachnida</taxon>
        <taxon>Araneae</taxon>
        <taxon>Araneomorphae</taxon>
        <taxon>Entelegynae</taxon>
        <taxon>Araneoidea</taxon>
        <taxon>Araneidae</taxon>
        <taxon>Araneus</taxon>
    </lineage>
</organism>
<dbReference type="AlphaFoldDB" id="A0A4Y2VHP7"/>